<dbReference type="PANTHER" id="PTHR11804:SF83">
    <property type="entry name" value="LD37516P"/>
    <property type="match status" value="1"/>
</dbReference>
<proteinExistence type="predicted"/>
<dbReference type="Gene3D" id="1.10.1370.40">
    <property type="match status" value="1"/>
</dbReference>
<accession>A0AAE0FJS9</accession>
<sequence>AVKDSEDLRAAVEEIQPLQVAVGLKFAQSKPLYDAFCALRNGPLWSRLSESQRRIVTGEIRDAELGGVALEGKEKEKFNAIQQELSKLSTTFTNNLLDSTKAFVRLVTDAAEVDGMPGSALALGAQQVIEELWLVDADPKFLSLR</sequence>
<keyword evidence="3" id="KW-1185">Reference proteome</keyword>
<evidence type="ECO:0000259" key="1">
    <source>
        <dbReference type="Pfam" id="PF19310"/>
    </source>
</evidence>
<comment type="caution">
    <text evidence="2">The sequence shown here is derived from an EMBL/GenBank/DDBJ whole genome shotgun (WGS) entry which is preliminary data.</text>
</comment>
<dbReference type="SUPFAM" id="SSF55486">
    <property type="entry name" value="Metalloproteases ('zincins'), catalytic domain"/>
    <property type="match status" value="1"/>
</dbReference>
<dbReference type="GO" id="GO:0006508">
    <property type="term" value="P:proteolysis"/>
    <property type="evidence" value="ECO:0007669"/>
    <property type="project" value="InterPro"/>
</dbReference>
<feature type="non-terminal residue" evidence="2">
    <location>
        <position position="1"/>
    </location>
</feature>
<feature type="domain" description="Oligopeptidase A N-terminal" evidence="1">
    <location>
        <begin position="1"/>
        <end position="75"/>
    </location>
</feature>
<evidence type="ECO:0000313" key="2">
    <source>
        <dbReference type="EMBL" id="KAK3260316.1"/>
    </source>
</evidence>
<gene>
    <name evidence="2" type="ORF">CYMTET_30719</name>
</gene>
<dbReference type="PANTHER" id="PTHR11804">
    <property type="entry name" value="PROTEASE M3 THIMET OLIGOPEPTIDASE-RELATED"/>
    <property type="match status" value="1"/>
</dbReference>
<reference evidence="2 3" key="1">
    <citation type="journal article" date="2015" name="Genome Biol. Evol.">
        <title>Comparative Genomics of a Bacterivorous Green Alga Reveals Evolutionary Causalities and Consequences of Phago-Mixotrophic Mode of Nutrition.</title>
        <authorList>
            <person name="Burns J.A."/>
            <person name="Paasch A."/>
            <person name="Narechania A."/>
            <person name="Kim E."/>
        </authorList>
    </citation>
    <scope>NUCLEOTIDE SEQUENCE [LARGE SCALE GENOMIC DNA]</scope>
    <source>
        <strain evidence="2 3">PLY_AMNH</strain>
    </source>
</reference>
<organism evidence="2 3">
    <name type="scientific">Cymbomonas tetramitiformis</name>
    <dbReference type="NCBI Taxonomy" id="36881"/>
    <lineage>
        <taxon>Eukaryota</taxon>
        <taxon>Viridiplantae</taxon>
        <taxon>Chlorophyta</taxon>
        <taxon>Pyramimonadophyceae</taxon>
        <taxon>Pyramimonadales</taxon>
        <taxon>Pyramimonadaceae</taxon>
        <taxon>Cymbomonas</taxon>
    </lineage>
</organism>
<dbReference type="AlphaFoldDB" id="A0AAE0FJS9"/>
<protein>
    <recommendedName>
        <fullName evidence="1">Oligopeptidase A N-terminal domain-containing protein</fullName>
    </recommendedName>
</protein>
<evidence type="ECO:0000313" key="3">
    <source>
        <dbReference type="Proteomes" id="UP001190700"/>
    </source>
</evidence>
<dbReference type="InterPro" id="IPR045090">
    <property type="entry name" value="Pept_M3A_M3B"/>
</dbReference>
<dbReference type="GO" id="GO:0004222">
    <property type="term" value="F:metalloendopeptidase activity"/>
    <property type="evidence" value="ECO:0007669"/>
    <property type="project" value="InterPro"/>
</dbReference>
<name>A0AAE0FJS9_9CHLO</name>
<dbReference type="EMBL" id="LGRX02017856">
    <property type="protein sequence ID" value="KAK3260316.1"/>
    <property type="molecule type" value="Genomic_DNA"/>
</dbReference>
<dbReference type="Proteomes" id="UP001190700">
    <property type="component" value="Unassembled WGS sequence"/>
</dbReference>
<dbReference type="InterPro" id="IPR045666">
    <property type="entry name" value="OpdA_N"/>
</dbReference>
<dbReference type="GO" id="GO:0006518">
    <property type="term" value="P:peptide metabolic process"/>
    <property type="evidence" value="ECO:0007669"/>
    <property type="project" value="TreeGrafter"/>
</dbReference>
<dbReference type="Pfam" id="PF19310">
    <property type="entry name" value="TOP_N"/>
    <property type="match status" value="1"/>
</dbReference>